<dbReference type="Proteomes" id="UP000324222">
    <property type="component" value="Unassembled WGS sequence"/>
</dbReference>
<keyword evidence="3" id="KW-1185">Reference proteome</keyword>
<proteinExistence type="predicted"/>
<gene>
    <name evidence="2" type="ORF">E2C01_048085</name>
</gene>
<evidence type="ECO:0000313" key="3">
    <source>
        <dbReference type="Proteomes" id="UP000324222"/>
    </source>
</evidence>
<dbReference type="EMBL" id="VSRR010012169">
    <property type="protein sequence ID" value="MPC54177.1"/>
    <property type="molecule type" value="Genomic_DNA"/>
</dbReference>
<name>A0A5B7G9M8_PORTR</name>
<evidence type="ECO:0000313" key="2">
    <source>
        <dbReference type="EMBL" id="MPC54177.1"/>
    </source>
</evidence>
<comment type="caution">
    <text evidence="2">The sequence shown here is derived from an EMBL/GenBank/DDBJ whole genome shotgun (WGS) entry which is preliminary data.</text>
</comment>
<reference evidence="2 3" key="1">
    <citation type="submission" date="2019-05" db="EMBL/GenBank/DDBJ databases">
        <title>Another draft genome of Portunus trituberculatus and its Hox gene families provides insights of decapod evolution.</title>
        <authorList>
            <person name="Jeong J.-H."/>
            <person name="Song I."/>
            <person name="Kim S."/>
            <person name="Choi T."/>
            <person name="Kim D."/>
            <person name="Ryu S."/>
            <person name="Kim W."/>
        </authorList>
    </citation>
    <scope>NUCLEOTIDE SEQUENCE [LARGE SCALE GENOMIC DNA]</scope>
    <source>
        <tissue evidence="2">Muscle</tissue>
    </source>
</reference>
<feature type="region of interest" description="Disordered" evidence="1">
    <location>
        <begin position="1"/>
        <end position="26"/>
    </location>
</feature>
<organism evidence="2 3">
    <name type="scientific">Portunus trituberculatus</name>
    <name type="common">Swimming crab</name>
    <name type="synonym">Neptunus trituberculatus</name>
    <dbReference type="NCBI Taxonomy" id="210409"/>
    <lineage>
        <taxon>Eukaryota</taxon>
        <taxon>Metazoa</taxon>
        <taxon>Ecdysozoa</taxon>
        <taxon>Arthropoda</taxon>
        <taxon>Crustacea</taxon>
        <taxon>Multicrustacea</taxon>
        <taxon>Malacostraca</taxon>
        <taxon>Eumalacostraca</taxon>
        <taxon>Eucarida</taxon>
        <taxon>Decapoda</taxon>
        <taxon>Pleocyemata</taxon>
        <taxon>Brachyura</taxon>
        <taxon>Eubrachyura</taxon>
        <taxon>Portunoidea</taxon>
        <taxon>Portunidae</taxon>
        <taxon>Portuninae</taxon>
        <taxon>Portunus</taxon>
    </lineage>
</organism>
<evidence type="ECO:0000256" key="1">
    <source>
        <dbReference type="SAM" id="MobiDB-lite"/>
    </source>
</evidence>
<sequence>MARQGGFKAPPSDGNVQYAPACSRGHGDLGIKRRIVFVRRLAAKDVVPWTPARARQYNKNSSNQKYCKMQCTGGAAPMGSGVPVISGPVQCSKWRLGTASLLFMAANCGVIN</sequence>
<dbReference type="AlphaFoldDB" id="A0A5B7G9M8"/>
<accession>A0A5B7G9M8</accession>
<protein>
    <submittedName>
        <fullName evidence="2">Uncharacterized protein</fullName>
    </submittedName>
</protein>